<comment type="caution">
    <text evidence="2">The sequence shown here is derived from an EMBL/GenBank/DDBJ whole genome shotgun (WGS) entry which is preliminary data.</text>
</comment>
<reference evidence="2" key="1">
    <citation type="submission" date="2020-07" db="EMBL/GenBank/DDBJ databases">
        <title>Multicomponent nature underlies the extraordinary mechanical properties of spider dragline silk.</title>
        <authorList>
            <person name="Kono N."/>
            <person name="Nakamura H."/>
            <person name="Mori M."/>
            <person name="Yoshida Y."/>
            <person name="Ohtoshi R."/>
            <person name="Malay A.D."/>
            <person name="Moran D.A.P."/>
            <person name="Tomita M."/>
            <person name="Numata K."/>
            <person name="Arakawa K."/>
        </authorList>
    </citation>
    <scope>NUCLEOTIDE SEQUENCE</scope>
</reference>
<dbReference type="AlphaFoldDB" id="A0A8X6FTR8"/>
<protein>
    <submittedName>
        <fullName evidence="2">ATP-dependent DNA helicase</fullName>
    </submittedName>
</protein>
<dbReference type="EMBL" id="BMAO01013352">
    <property type="protein sequence ID" value="GFQ88212.1"/>
    <property type="molecule type" value="Genomic_DNA"/>
</dbReference>
<keyword evidence="3" id="KW-1185">Reference proteome</keyword>
<dbReference type="InterPro" id="IPR046700">
    <property type="entry name" value="DUF6570"/>
</dbReference>
<accession>A0A8X6FTR8</accession>
<evidence type="ECO:0000259" key="1">
    <source>
        <dbReference type="Pfam" id="PF20209"/>
    </source>
</evidence>
<sequence length="263" mass="30543">MYNQRFYGTKLDQNTYRLFQTAPFIDAFVVTGCCSSIPYIISQRWNFRKKNITSALVQSIFPLHMDEGTFCSTCMHYIKFGNVPPLAVSNGFKYPKQPACLAALNDLEERLVSLRIPFMQIKECSYDRQLSIKGTIVNVPITLNQTISTLPKNINDTATIHVKLKRRLKFKSDYMYRVINPKRVFEAASFLMKTPLYQSQDVSLDLNWYEKFEKETFSPGNNCVIEMNIEEEEEIDMDDIDWEKDPFDNDEDCPNPAPVETVF</sequence>
<organism evidence="2 3">
    <name type="scientific">Trichonephila clavata</name>
    <name type="common">Joro spider</name>
    <name type="synonym">Nephila clavata</name>
    <dbReference type="NCBI Taxonomy" id="2740835"/>
    <lineage>
        <taxon>Eukaryota</taxon>
        <taxon>Metazoa</taxon>
        <taxon>Ecdysozoa</taxon>
        <taxon>Arthropoda</taxon>
        <taxon>Chelicerata</taxon>
        <taxon>Arachnida</taxon>
        <taxon>Araneae</taxon>
        <taxon>Araneomorphae</taxon>
        <taxon>Entelegynae</taxon>
        <taxon>Araneoidea</taxon>
        <taxon>Nephilidae</taxon>
        <taxon>Trichonephila</taxon>
    </lineage>
</organism>
<dbReference type="Proteomes" id="UP000887116">
    <property type="component" value="Unassembled WGS sequence"/>
</dbReference>
<keyword evidence="2" id="KW-0067">ATP-binding</keyword>
<evidence type="ECO:0000313" key="3">
    <source>
        <dbReference type="Proteomes" id="UP000887116"/>
    </source>
</evidence>
<dbReference type="Pfam" id="PF20209">
    <property type="entry name" value="DUF6570"/>
    <property type="match status" value="1"/>
</dbReference>
<feature type="domain" description="DUF6570" evidence="1">
    <location>
        <begin position="81"/>
        <end position="205"/>
    </location>
</feature>
<evidence type="ECO:0000313" key="2">
    <source>
        <dbReference type="EMBL" id="GFQ88212.1"/>
    </source>
</evidence>
<dbReference type="GO" id="GO:0004386">
    <property type="term" value="F:helicase activity"/>
    <property type="evidence" value="ECO:0007669"/>
    <property type="project" value="UniProtKB-KW"/>
</dbReference>
<dbReference type="OrthoDB" id="6141723at2759"/>
<keyword evidence="2" id="KW-0347">Helicase</keyword>
<name>A0A8X6FTR8_TRICU</name>
<keyword evidence="2" id="KW-0547">Nucleotide-binding</keyword>
<keyword evidence="2" id="KW-0378">Hydrolase</keyword>
<gene>
    <name evidence="2" type="primary">pif1_102</name>
    <name evidence="2" type="ORF">TNCT_361991</name>
</gene>
<proteinExistence type="predicted"/>